<reference evidence="1 2" key="1">
    <citation type="journal article" date="2015" name="Sci. Rep.">
        <title>The power of single molecule real-time sequencing technology in the de novo assembly of a eukaryotic genome.</title>
        <authorList>
            <person name="Sakai H."/>
            <person name="Naito K."/>
            <person name="Ogiso-Tanaka E."/>
            <person name="Takahashi Y."/>
            <person name="Iseki K."/>
            <person name="Muto C."/>
            <person name="Satou K."/>
            <person name="Teruya K."/>
            <person name="Shiroma A."/>
            <person name="Shimoji M."/>
            <person name="Hirano T."/>
            <person name="Itoh T."/>
            <person name="Kaga A."/>
            <person name="Tomooka N."/>
        </authorList>
    </citation>
    <scope>NUCLEOTIDE SEQUENCE [LARGE SCALE GENOMIC DNA]</scope>
    <source>
        <strain evidence="2">cv. Shumari</strain>
    </source>
</reference>
<dbReference type="AlphaFoldDB" id="A0A0S3RE78"/>
<gene>
    <name evidence="1" type="primary">Vigan.02G152700</name>
    <name evidence="1" type="ORF">VIGAN_02152700</name>
</gene>
<keyword evidence="2" id="KW-1185">Reference proteome</keyword>
<sequence>ILVQNLVLCIVKLQLIIATGPEFHLKIINLLGRFRTIGEMNMKMTQNILQVVIIANLGWTSMMKLSVRLMGQC</sequence>
<protein>
    <submittedName>
        <fullName evidence="1">Uncharacterized protein</fullName>
    </submittedName>
</protein>
<dbReference type="EMBL" id="AP015035">
    <property type="protein sequence ID" value="BAT78797.1"/>
    <property type="molecule type" value="Genomic_DNA"/>
</dbReference>
<organism evidence="1 2">
    <name type="scientific">Vigna angularis var. angularis</name>
    <dbReference type="NCBI Taxonomy" id="157739"/>
    <lineage>
        <taxon>Eukaryota</taxon>
        <taxon>Viridiplantae</taxon>
        <taxon>Streptophyta</taxon>
        <taxon>Embryophyta</taxon>
        <taxon>Tracheophyta</taxon>
        <taxon>Spermatophyta</taxon>
        <taxon>Magnoliopsida</taxon>
        <taxon>eudicotyledons</taxon>
        <taxon>Gunneridae</taxon>
        <taxon>Pentapetalae</taxon>
        <taxon>rosids</taxon>
        <taxon>fabids</taxon>
        <taxon>Fabales</taxon>
        <taxon>Fabaceae</taxon>
        <taxon>Papilionoideae</taxon>
        <taxon>50 kb inversion clade</taxon>
        <taxon>NPAAA clade</taxon>
        <taxon>indigoferoid/millettioid clade</taxon>
        <taxon>Phaseoleae</taxon>
        <taxon>Vigna</taxon>
    </lineage>
</organism>
<accession>A0A0S3RE78</accession>
<name>A0A0S3RE78_PHAAN</name>
<dbReference type="Proteomes" id="UP000291084">
    <property type="component" value="Chromosome 2"/>
</dbReference>
<feature type="non-terminal residue" evidence="1">
    <location>
        <position position="1"/>
    </location>
</feature>
<evidence type="ECO:0000313" key="2">
    <source>
        <dbReference type="Proteomes" id="UP000291084"/>
    </source>
</evidence>
<evidence type="ECO:0000313" key="1">
    <source>
        <dbReference type="EMBL" id="BAT78797.1"/>
    </source>
</evidence>
<proteinExistence type="predicted"/>